<evidence type="ECO:0000313" key="1">
    <source>
        <dbReference type="EMBL" id="NYI42911.1"/>
    </source>
</evidence>
<evidence type="ECO:0008006" key="3">
    <source>
        <dbReference type="Google" id="ProtNLM"/>
    </source>
</evidence>
<dbReference type="OrthoDB" id="3233171at2"/>
<gene>
    <name evidence="1" type="ORF">BKA03_003085</name>
</gene>
<dbReference type="Proteomes" id="UP000547973">
    <property type="component" value="Unassembled WGS sequence"/>
</dbReference>
<proteinExistence type="predicted"/>
<name>A0A7Y9ZGF5_9MICO</name>
<dbReference type="AlphaFoldDB" id="A0A7Y9ZGF5"/>
<dbReference type="EMBL" id="JACBZO010000002">
    <property type="protein sequence ID" value="NYI42911.1"/>
    <property type="molecule type" value="Genomic_DNA"/>
</dbReference>
<organism evidence="1 2">
    <name type="scientific">Demequina lutea</name>
    <dbReference type="NCBI Taxonomy" id="431489"/>
    <lineage>
        <taxon>Bacteria</taxon>
        <taxon>Bacillati</taxon>
        <taxon>Actinomycetota</taxon>
        <taxon>Actinomycetes</taxon>
        <taxon>Micrococcales</taxon>
        <taxon>Demequinaceae</taxon>
        <taxon>Demequina</taxon>
    </lineage>
</organism>
<evidence type="ECO:0000313" key="2">
    <source>
        <dbReference type="Proteomes" id="UP000547973"/>
    </source>
</evidence>
<keyword evidence="2" id="KW-1185">Reference proteome</keyword>
<protein>
    <recommendedName>
        <fullName evidence="3">Toxin</fullName>
    </recommendedName>
</protein>
<accession>A0A7Y9ZGF5</accession>
<comment type="caution">
    <text evidence="1">The sequence shown here is derived from an EMBL/GenBank/DDBJ whole genome shotgun (WGS) entry which is preliminary data.</text>
</comment>
<reference evidence="1 2" key="1">
    <citation type="submission" date="2020-07" db="EMBL/GenBank/DDBJ databases">
        <title>Sequencing the genomes of 1000 actinobacteria strains.</title>
        <authorList>
            <person name="Klenk H.-P."/>
        </authorList>
    </citation>
    <scope>NUCLEOTIDE SEQUENCE [LARGE SCALE GENOMIC DNA]</scope>
    <source>
        <strain evidence="1 2">DSM 19970</strain>
    </source>
</reference>
<dbReference type="RefSeq" id="WP_062075520.1">
    <property type="nucleotide sequence ID" value="NZ_BBRC01000010.1"/>
</dbReference>
<sequence length="90" mass="10003">MPIHWTPSADKHGIPRDEVLYAITHATVERQWPPAREGHAIVPRLYVGPSRLGTLEVLAEVGEGSVVIFHAMRLRTSTQTRLNEEGGNQP</sequence>